<reference evidence="2" key="1">
    <citation type="journal article" date="2022" name="Int. J. Mol. Sci.">
        <title>Draft Genome of Tanacetum Coccineum: Genomic Comparison of Closely Related Tanacetum-Family Plants.</title>
        <authorList>
            <person name="Yamashiro T."/>
            <person name="Shiraishi A."/>
            <person name="Nakayama K."/>
            <person name="Satake H."/>
        </authorList>
    </citation>
    <scope>NUCLEOTIDE SEQUENCE</scope>
</reference>
<feature type="compositionally biased region" description="Low complexity" evidence="1">
    <location>
        <begin position="183"/>
        <end position="199"/>
    </location>
</feature>
<keyword evidence="3" id="KW-1185">Reference proteome</keyword>
<proteinExistence type="predicted"/>
<sequence>MWSLDHLSVSVPSRGLYKTKPPSPRVIKSLIQVPRKGQETRTKNKKTIVVGGHRDHVSACLCHMLYCIETSTPYNLAFFILKRMEKTRFKPKELLPYGMLLTRLFKHVVSVSPKLAFDHYLLHDRAMHLLAPHYERNTRADRGKKRPRESNASSSSSTLNHPSSSHPLDDSIEKNDDESFHPNPSSSSQNISSSSNNVSRVHQNPPHESHHLKHLSLQNY</sequence>
<name>A0ABQ4YRM1_9ASTR</name>
<dbReference type="Proteomes" id="UP001151760">
    <property type="component" value="Unassembled WGS sequence"/>
</dbReference>
<organism evidence="2 3">
    <name type="scientific">Tanacetum coccineum</name>
    <dbReference type="NCBI Taxonomy" id="301880"/>
    <lineage>
        <taxon>Eukaryota</taxon>
        <taxon>Viridiplantae</taxon>
        <taxon>Streptophyta</taxon>
        <taxon>Embryophyta</taxon>
        <taxon>Tracheophyta</taxon>
        <taxon>Spermatophyta</taxon>
        <taxon>Magnoliopsida</taxon>
        <taxon>eudicotyledons</taxon>
        <taxon>Gunneridae</taxon>
        <taxon>Pentapetalae</taxon>
        <taxon>asterids</taxon>
        <taxon>campanulids</taxon>
        <taxon>Asterales</taxon>
        <taxon>Asteraceae</taxon>
        <taxon>Asteroideae</taxon>
        <taxon>Anthemideae</taxon>
        <taxon>Anthemidinae</taxon>
        <taxon>Tanacetum</taxon>
    </lineage>
</organism>
<gene>
    <name evidence="2" type="ORF">Tco_0729962</name>
</gene>
<reference evidence="2" key="2">
    <citation type="submission" date="2022-01" db="EMBL/GenBank/DDBJ databases">
        <authorList>
            <person name="Yamashiro T."/>
            <person name="Shiraishi A."/>
            <person name="Satake H."/>
            <person name="Nakayama K."/>
        </authorList>
    </citation>
    <scope>NUCLEOTIDE SEQUENCE</scope>
</reference>
<evidence type="ECO:0000313" key="2">
    <source>
        <dbReference type="EMBL" id="GJS80081.1"/>
    </source>
</evidence>
<accession>A0ABQ4YRM1</accession>
<feature type="region of interest" description="Disordered" evidence="1">
    <location>
        <begin position="133"/>
        <end position="220"/>
    </location>
</feature>
<protein>
    <recommendedName>
        <fullName evidence="4">Pentatricopeptide repeat-containing protein</fullName>
    </recommendedName>
</protein>
<comment type="caution">
    <text evidence="2">The sequence shown here is derived from an EMBL/GenBank/DDBJ whole genome shotgun (WGS) entry which is preliminary data.</text>
</comment>
<evidence type="ECO:0008006" key="4">
    <source>
        <dbReference type="Google" id="ProtNLM"/>
    </source>
</evidence>
<feature type="compositionally biased region" description="Low complexity" evidence="1">
    <location>
        <begin position="150"/>
        <end position="166"/>
    </location>
</feature>
<feature type="compositionally biased region" description="Basic and acidic residues" evidence="1">
    <location>
        <begin position="167"/>
        <end position="180"/>
    </location>
</feature>
<evidence type="ECO:0000256" key="1">
    <source>
        <dbReference type="SAM" id="MobiDB-lite"/>
    </source>
</evidence>
<dbReference type="EMBL" id="BQNB010010645">
    <property type="protein sequence ID" value="GJS80081.1"/>
    <property type="molecule type" value="Genomic_DNA"/>
</dbReference>
<evidence type="ECO:0000313" key="3">
    <source>
        <dbReference type="Proteomes" id="UP001151760"/>
    </source>
</evidence>